<keyword evidence="1" id="KW-1133">Transmembrane helix</keyword>
<comment type="caution">
    <text evidence="2">The sequence shown here is derived from an EMBL/GenBank/DDBJ whole genome shotgun (WGS) entry which is preliminary data.</text>
</comment>
<dbReference type="Proteomes" id="UP001180724">
    <property type="component" value="Unassembled WGS sequence"/>
</dbReference>
<dbReference type="EMBL" id="JAVRFH010000095">
    <property type="protein sequence ID" value="MDT0616076.1"/>
    <property type="molecule type" value="Genomic_DNA"/>
</dbReference>
<gene>
    <name evidence="2" type="ORF">RM812_38870</name>
</gene>
<dbReference type="Pfam" id="PF12028">
    <property type="entry name" value="DUF3515"/>
    <property type="match status" value="1"/>
</dbReference>
<evidence type="ECO:0000256" key="1">
    <source>
        <dbReference type="SAM" id="Phobius"/>
    </source>
</evidence>
<accession>A0ABU3B0V5</accession>
<keyword evidence="3" id="KW-1185">Reference proteome</keyword>
<dbReference type="InterPro" id="IPR021903">
    <property type="entry name" value="DUF3515"/>
</dbReference>
<keyword evidence="1" id="KW-0812">Transmembrane</keyword>
<evidence type="ECO:0000313" key="3">
    <source>
        <dbReference type="Proteomes" id="UP001180724"/>
    </source>
</evidence>
<protein>
    <submittedName>
        <fullName evidence="2">DUF3515 family protein</fullName>
    </submittedName>
</protein>
<sequence>MRISNPLPVGLRGRATTRTWIWLTVAVVAVAGVLFFVDSHRVSAAPHADDPRCDKVLSRLPDGIPGSSRDWTLGEGVAAWGGQSAVFRCGAEELLPNINLCVTVDGVDWVLDEERLKRDGVSVLRTYGRSPAVEFTYTGPREEVGGLLAALNPAVKWLPQDRKCIGVADAL</sequence>
<dbReference type="RefSeq" id="WP_311585181.1">
    <property type="nucleotide sequence ID" value="NZ_JAVRFH010000095.1"/>
</dbReference>
<proteinExistence type="predicted"/>
<reference evidence="2" key="1">
    <citation type="submission" date="2024-05" db="EMBL/GenBank/DDBJ databases">
        <title>30 novel species of actinomycetes from the DSMZ collection.</title>
        <authorList>
            <person name="Nouioui I."/>
        </authorList>
    </citation>
    <scope>NUCLEOTIDE SEQUENCE</scope>
    <source>
        <strain evidence="2">DSM 40712</strain>
    </source>
</reference>
<keyword evidence="1" id="KW-0472">Membrane</keyword>
<name>A0ABU3B0V5_9ACTN</name>
<feature type="transmembrane region" description="Helical" evidence="1">
    <location>
        <begin position="20"/>
        <end position="37"/>
    </location>
</feature>
<organism evidence="2 3">
    <name type="scientific">Streptomyces lancefieldiae</name>
    <dbReference type="NCBI Taxonomy" id="3075520"/>
    <lineage>
        <taxon>Bacteria</taxon>
        <taxon>Bacillati</taxon>
        <taxon>Actinomycetota</taxon>
        <taxon>Actinomycetes</taxon>
        <taxon>Kitasatosporales</taxon>
        <taxon>Streptomycetaceae</taxon>
        <taxon>Streptomyces</taxon>
    </lineage>
</organism>
<evidence type="ECO:0000313" key="2">
    <source>
        <dbReference type="EMBL" id="MDT0616076.1"/>
    </source>
</evidence>